<feature type="compositionally biased region" description="Acidic residues" evidence="1">
    <location>
        <begin position="185"/>
        <end position="195"/>
    </location>
</feature>
<feature type="region of interest" description="Disordered" evidence="1">
    <location>
        <begin position="142"/>
        <end position="209"/>
    </location>
</feature>
<gene>
    <name evidence="4" type="primary">LOC110987400</name>
</gene>
<dbReference type="AlphaFoldDB" id="A0A8B7ZQU1"/>
<reference evidence="4" key="1">
    <citation type="submission" date="2025-08" db="UniProtKB">
        <authorList>
            <consortium name="RefSeq"/>
        </authorList>
    </citation>
    <scope>IDENTIFICATION</scope>
</reference>
<dbReference type="SUPFAM" id="SSF64268">
    <property type="entry name" value="PX domain"/>
    <property type="match status" value="1"/>
</dbReference>
<sequence length="394" mass="43641">MTSPIGTSREIKNKETGLDIFVPEYREVSGMLMSHEEYHVIVITNLPYFKTIKNKMDNNVQFMVVKRYGDFEALHKTLSERFPATIFPDLPRKVLLVKDSTPQQRRQCFDNLMRFIASNKKVCCSNPVLTFLGVKPEMIQKVEGEDEEKDSKEETTDGKELPQGLPKRRSKLLSSGSQQSSLFSDEPEDEFDFFQEDPNTTETNSEDIENGLFTANSFTTSSSKAKKDTGVLLFSDNIEDMTDMDNAGGIYLPLGAEDTHKKTSEFLGLDDEDDKDLLNIEDDLDQLLSDVIKKPERPAKKPSPKSKPSPANKSSLSAGKPTLAQRPVPAARATGPGKTPPKPAPRRGKTTSTGGTQAAGTQSEGQNVETMDDGDILKYIQENAADEAASLDLF</sequence>
<dbReference type="GO" id="GO:0035091">
    <property type="term" value="F:phosphatidylinositol binding"/>
    <property type="evidence" value="ECO:0007669"/>
    <property type="project" value="InterPro"/>
</dbReference>
<accession>A0A8B7ZQU1</accession>
<evidence type="ECO:0000256" key="1">
    <source>
        <dbReference type="SAM" id="MobiDB-lite"/>
    </source>
</evidence>
<dbReference type="PANTHER" id="PTHR14431">
    <property type="entry name" value="HCLS1-BINDING PROTEIN 3"/>
    <property type="match status" value="1"/>
</dbReference>
<evidence type="ECO:0000313" key="3">
    <source>
        <dbReference type="Proteomes" id="UP000694845"/>
    </source>
</evidence>
<feature type="compositionally biased region" description="Low complexity" evidence="1">
    <location>
        <begin position="350"/>
        <end position="363"/>
    </location>
</feature>
<name>A0A8B7ZQU1_ACAPL</name>
<feature type="compositionally biased region" description="Low complexity" evidence="1">
    <location>
        <begin position="306"/>
        <end position="318"/>
    </location>
</feature>
<feature type="compositionally biased region" description="Basic and acidic residues" evidence="1">
    <location>
        <begin position="142"/>
        <end position="160"/>
    </location>
</feature>
<dbReference type="Gene3D" id="3.30.1520.10">
    <property type="entry name" value="Phox-like domain"/>
    <property type="match status" value="1"/>
</dbReference>
<organism evidence="3 4">
    <name type="scientific">Acanthaster planci</name>
    <name type="common">Crown-of-thorns starfish</name>
    <dbReference type="NCBI Taxonomy" id="133434"/>
    <lineage>
        <taxon>Eukaryota</taxon>
        <taxon>Metazoa</taxon>
        <taxon>Echinodermata</taxon>
        <taxon>Eleutherozoa</taxon>
        <taxon>Asterozoa</taxon>
        <taxon>Asteroidea</taxon>
        <taxon>Valvatacea</taxon>
        <taxon>Valvatida</taxon>
        <taxon>Acanthasteridae</taxon>
        <taxon>Acanthaster</taxon>
    </lineage>
</organism>
<dbReference type="PANTHER" id="PTHR14431:SF1">
    <property type="entry name" value="HCLS1-BINDING PROTEIN 3"/>
    <property type="match status" value="1"/>
</dbReference>
<dbReference type="RefSeq" id="XP_022105806.1">
    <property type="nucleotide sequence ID" value="XM_022250114.1"/>
</dbReference>
<evidence type="ECO:0000259" key="2">
    <source>
        <dbReference type="PROSITE" id="PS50195"/>
    </source>
</evidence>
<dbReference type="GeneID" id="110987400"/>
<keyword evidence="3" id="KW-1185">Reference proteome</keyword>
<feature type="compositionally biased region" description="Low complexity" evidence="1">
    <location>
        <begin position="172"/>
        <end position="184"/>
    </location>
</feature>
<feature type="region of interest" description="Disordered" evidence="1">
    <location>
        <begin position="289"/>
        <end position="374"/>
    </location>
</feature>
<dbReference type="OMA" id="NRIQTMN"/>
<evidence type="ECO:0000313" key="4">
    <source>
        <dbReference type="RefSeq" id="XP_022105806.1"/>
    </source>
</evidence>
<dbReference type="SMART" id="SM00312">
    <property type="entry name" value="PX"/>
    <property type="match status" value="1"/>
</dbReference>
<dbReference type="OrthoDB" id="10254720at2759"/>
<dbReference type="InterPro" id="IPR036871">
    <property type="entry name" value="PX_dom_sf"/>
</dbReference>
<feature type="domain" description="PX" evidence="2">
    <location>
        <begin position="16"/>
        <end position="139"/>
    </location>
</feature>
<proteinExistence type="predicted"/>
<dbReference type="InterPro" id="IPR001683">
    <property type="entry name" value="PX_dom"/>
</dbReference>
<dbReference type="PROSITE" id="PS50195">
    <property type="entry name" value="PX"/>
    <property type="match status" value="1"/>
</dbReference>
<dbReference type="KEGG" id="aplc:110987400"/>
<protein>
    <submittedName>
        <fullName evidence="4">HCLS1-binding protein 3-like isoform X1</fullName>
    </submittedName>
</protein>
<dbReference type="Proteomes" id="UP000694845">
    <property type="component" value="Unplaced"/>
</dbReference>
<dbReference type="Pfam" id="PF00787">
    <property type="entry name" value="PX"/>
    <property type="match status" value="1"/>
</dbReference>
<dbReference type="InterPro" id="IPR039701">
    <property type="entry name" value="HS1BP3"/>
</dbReference>